<sequence length="340" mass="37436">MSNLKHIIVVGASAGGFQAITNLLSVLPDKLPTAVFVVMHLGKGSSSKFISEHFDKFTSYECRIPEDHEKIAAGTVYIAPPDFHMLVTRTEIRLIKGAKQNRFRPAIDVLFRSATAAFDSSVIGIVLSGMMDDGTSGMSAIKRAGGICIVQDPQEAAHPDMPENVLKNVNVDHQVPVADMGYIIDDIFSRPHTAGLAIPDDVKLEAAMDENMGSNIEAMNGLGTHSNYVCPDCGGNLWLIQNEDSHRFRCHTGHVYTSNVLLEEHQKHLEESLWVAIRMMEERKDLLIMEQGAKHLLVKEELDLPIQMLKALIDTFDERPPANESPLKAQTNSGNNSLEA</sequence>
<dbReference type="CDD" id="cd16433">
    <property type="entry name" value="CheB"/>
    <property type="match status" value="1"/>
</dbReference>
<keyword evidence="8" id="KW-1185">Reference proteome</keyword>
<dbReference type="Gene3D" id="3.40.50.180">
    <property type="entry name" value="Methylesterase CheB, C-terminal domain"/>
    <property type="match status" value="1"/>
</dbReference>
<feature type="active site" evidence="4">
    <location>
        <position position="40"/>
    </location>
</feature>
<dbReference type="Proteomes" id="UP001597601">
    <property type="component" value="Unassembled WGS sequence"/>
</dbReference>
<dbReference type="PROSITE" id="PS50122">
    <property type="entry name" value="CHEB"/>
    <property type="match status" value="1"/>
</dbReference>
<evidence type="ECO:0000256" key="4">
    <source>
        <dbReference type="PROSITE-ProRule" id="PRU00050"/>
    </source>
</evidence>
<dbReference type="InterPro" id="IPR013087">
    <property type="entry name" value="Znf_C2H2_type"/>
</dbReference>
<feature type="domain" description="CheB-type methylesterase" evidence="6">
    <location>
        <begin position="1"/>
        <end position="181"/>
    </location>
</feature>
<dbReference type="InterPro" id="IPR000673">
    <property type="entry name" value="Sig_transdc_resp-reg_Me-estase"/>
</dbReference>
<dbReference type="EMBL" id="JBHUON010000016">
    <property type="protein sequence ID" value="MFD2865713.1"/>
    <property type="molecule type" value="Genomic_DNA"/>
</dbReference>
<evidence type="ECO:0000256" key="2">
    <source>
        <dbReference type="ARBA" id="ARBA00039140"/>
    </source>
</evidence>
<dbReference type="PROSITE" id="PS00028">
    <property type="entry name" value="ZINC_FINGER_C2H2_1"/>
    <property type="match status" value="1"/>
</dbReference>
<keyword evidence="4" id="KW-0145">Chemotaxis</keyword>
<dbReference type="SUPFAM" id="SSF52738">
    <property type="entry name" value="Methylesterase CheB, C-terminal domain"/>
    <property type="match status" value="1"/>
</dbReference>
<evidence type="ECO:0000256" key="1">
    <source>
        <dbReference type="ARBA" id="ARBA00022801"/>
    </source>
</evidence>
<reference evidence="8" key="1">
    <citation type="journal article" date="2019" name="Int. J. Syst. Evol. Microbiol.">
        <title>The Global Catalogue of Microorganisms (GCM) 10K type strain sequencing project: providing services to taxonomists for standard genome sequencing and annotation.</title>
        <authorList>
            <consortium name="The Broad Institute Genomics Platform"/>
            <consortium name="The Broad Institute Genome Sequencing Center for Infectious Disease"/>
            <person name="Wu L."/>
            <person name="Ma J."/>
        </authorList>
    </citation>
    <scope>NUCLEOTIDE SEQUENCE [LARGE SCALE GENOMIC DNA]</scope>
    <source>
        <strain evidence="8">KCTC 52232</strain>
    </source>
</reference>
<feature type="active site" evidence="4">
    <location>
        <position position="133"/>
    </location>
</feature>
<dbReference type="PANTHER" id="PTHR42872">
    <property type="entry name" value="PROTEIN-GLUTAMATE METHYLESTERASE/PROTEIN-GLUTAMINE GLUTAMINASE"/>
    <property type="match status" value="1"/>
</dbReference>
<dbReference type="EC" id="3.1.1.61" evidence="2"/>
<feature type="region of interest" description="Disordered" evidence="5">
    <location>
        <begin position="319"/>
        <end position="340"/>
    </location>
</feature>
<evidence type="ECO:0000256" key="5">
    <source>
        <dbReference type="SAM" id="MobiDB-lite"/>
    </source>
</evidence>
<evidence type="ECO:0000313" key="7">
    <source>
        <dbReference type="EMBL" id="MFD2865713.1"/>
    </source>
</evidence>
<dbReference type="Pfam" id="PF01339">
    <property type="entry name" value="CheB_methylest"/>
    <property type="match status" value="1"/>
</dbReference>
<feature type="compositionally biased region" description="Polar residues" evidence="5">
    <location>
        <begin position="328"/>
        <end position="340"/>
    </location>
</feature>
<dbReference type="PANTHER" id="PTHR42872:SF6">
    <property type="entry name" value="PROTEIN-GLUTAMATE METHYLESTERASE_PROTEIN-GLUTAMINE GLUTAMINASE"/>
    <property type="match status" value="1"/>
</dbReference>
<proteinExistence type="predicted"/>
<dbReference type="PIRSF" id="PIRSF036461">
    <property type="entry name" value="Chmtx_methlestr"/>
    <property type="match status" value="1"/>
</dbReference>
<evidence type="ECO:0000259" key="6">
    <source>
        <dbReference type="PROSITE" id="PS50122"/>
    </source>
</evidence>
<dbReference type="InterPro" id="IPR011247">
    <property type="entry name" value="Chemotax_prot-Glu_Me-esterase"/>
</dbReference>
<keyword evidence="1 4" id="KW-0378">Hydrolase</keyword>
<evidence type="ECO:0000256" key="3">
    <source>
        <dbReference type="ARBA" id="ARBA00048267"/>
    </source>
</evidence>
<organism evidence="7 8">
    <name type="scientific">Mucilaginibacter antarcticus</name>
    <dbReference type="NCBI Taxonomy" id="1855725"/>
    <lineage>
        <taxon>Bacteria</taxon>
        <taxon>Pseudomonadati</taxon>
        <taxon>Bacteroidota</taxon>
        <taxon>Sphingobacteriia</taxon>
        <taxon>Sphingobacteriales</taxon>
        <taxon>Sphingobacteriaceae</taxon>
        <taxon>Mucilaginibacter</taxon>
    </lineage>
</organism>
<gene>
    <name evidence="7" type="ORF">ACFSYC_13520</name>
</gene>
<name>A0ABW5XSE9_9SPHI</name>
<comment type="catalytic activity">
    <reaction evidence="3">
        <text>[protein]-L-glutamate 5-O-methyl ester + H2O = L-glutamyl-[protein] + methanol + H(+)</text>
        <dbReference type="Rhea" id="RHEA:23236"/>
        <dbReference type="Rhea" id="RHEA-COMP:10208"/>
        <dbReference type="Rhea" id="RHEA-COMP:10311"/>
        <dbReference type="ChEBI" id="CHEBI:15377"/>
        <dbReference type="ChEBI" id="CHEBI:15378"/>
        <dbReference type="ChEBI" id="CHEBI:17790"/>
        <dbReference type="ChEBI" id="CHEBI:29973"/>
        <dbReference type="ChEBI" id="CHEBI:82795"/>
        <dbReference type="EC" id="3.1.1.61"/>
    </reaction>
</comment>
<comment type="caution">
    <text evidence="7">The sequence shown here is derived from an EMBL/GenBank/DDBJ whole genome shotgun (WGS) entry which is preliminary data.</text>
</comment>
<dbReference type="InterPro" id="IPR035909">
    <property type="entry name" value="CheB_C"/>
</dbReference>
<accession>A0ABW5XSE9</accession>
<feature type="active site" evidence="4">
    <location>
        <position position="13"/>
    </location>
</feature>
<evidence type="ECO:0000313" key="8">
    <source>
        <dbReference type="Proteomes" id="UP001597601"/>
    </source>
</evidence>
<protein>
    <recommendedName>
        <fullName evidence="2">protein-glutamate methylesterase</fullName>
        <ecNumber evidence="2">3.1.1.61</ecNumber>
    </recommendedName>
</protein>
<dbReference type="RefSeq" id="WP_377128545.1">
    <property type="nucleotide sequence ID" value="NZ_JBHUON010000016.1"/>
</dbReference>